<organism evidence="5 6">
    <name type="scientific">Duncaniella dubosii</name>
    <dbReference type="NCBI Taxonomy" id="2518971"/>
    <lineage>
        <taxon>Bacteria</taxon>
        <taxon>Pseudomonadati</taxon>
        <taxon>Bacteroidota</taxon>
        <taxon>Bacteroidia</taxon>
        <taxon>Bacteroidales</taxon>
        <taxon>Muribaculaceae</taxon>
        <taxon>Duncaniella</taxon>
    </lineage>
</organism>
<dbReference type="SUPFAM" id="SSF142984">
    <property type="entry name" value="Nqo1 middle domain-like"/>
    <property type="match status" value="1"/>
</dbReference>
<dbReference type="Pfam" id="PF02563">
    <property type="entry name" value="Poly_export"/>
    <property type="match status" value="1"/>
</dbReference>
<dbReference type="KEGG" id="ddb:E7747_06335"/>
<dbReference type="Gene3D" id="3.10.560.10">
    <property type="entry name" value="Outer membrane lipoprotein wza domain like"/>
    <property type="match status" value="6"/>
</dbReference>
<feature type="region of interest" description="Disordered" evidence="2">
    <location>
        <begin position="48"/>
        <end position="69"/>
    </location>
</feature>
<dbReference type="AlphaFoldDB" id="A0A4P7W6E0"/>
<keyword evidence="6" id="KW-1185">Reference proteome</keyword>
<evidence type="ECO:0000256" key="1">
    <source>
        <dbReference type="ARBA" id="ARBA00022729"/>
    </source>
</evidence>
<protein>
    <submittedName>
        <fullName evidence="5">Capsule biosynthesis protein</fullName>
    </submittedName>
</protein>
<accession>A0A4P7W6E0</accession>
<dbReference type="PANTHER" id="PTHR33619:SF3">
    <property type="entry name" value="POLYSACCHARIDE EXPORT PROTEIN GFCE-RELATED"/>
    <property type="match status" value="1"/>
</dbReference>
<feature type="domain" description="Soluble ligand binding" evidence="4">
    <location>
        <begin position="286"/>
        <end position="333"/>
    </location>
</feature>
<evidence type="ECO:0000259" key="3">
    <source>
        <dbReference type="Pfam" id="PF02563"/>
    </source>
</evidence>
<evidence type="ECO:0000259" key="4">
    <source>
        <dbReference type="Pfam" id="PF10531"/>
    </source>
</evidence>
<gene>
    <name evidence="5" type="ORF">E7747_06335</name>
</gene>
<feature type="domain" description="Soluble ligand binding" evidence="4">
    <location>
        <begin position="203"/>
        <end position="250"/>
    </location>
</feature>
<evidence type="ECO:0000313" key="6">
    <source>
        <dbReference type="Proteomes" id="UP000297149"/>
    </source>
</evidence>
<dbReference type="EMBL" id="CP039396">
    <property type="protein sequence ID" value="QCD43664.1"/>
    <property type="molecule type" value="Genomic_DNA"/>
</dbReference>
<name>A0A4P7W6E0_9BACT</name>
<keyword evidence="1" id="KW-0732">Signal</keyword>
<dbReference type="InterPro" id="IPR003715">
    <property type="entry name" value="Poly_export_N"/>
</dbReference>
<dbReference type="GO" id="GO:0015159">
    <property type="term" value="F:polysaccharide transmembrane transporter activity"/>
    <property type="evidence" value="ECO:0007669"/>
    <property type="project" value="InterPro"/>
</dbReference>
<feature type="domain" description="Soluble ligand binding" evidence="4">
    <location>
        <begin position="462"/>
        <end position="504"/>
    </location>
</feature>
<feature type="domain" description="Soluble ligand binding" evidence="4">
    <location>
        <begin position="676"/>
        <end position="719"/>
    </location>
</feature>
<reference evidence="6" key="1">
    <citation type="submission" date="2019-02" db="EMBL/GenBank/DDBJ databases">
        <title>Isolation and identification of novel species under the genus Muribaculum.</title>
        <authorList>
            <person name="Miyake S."/>
            <person name="Ding Y."/>
            <person name="Low A."/>
            <person name="Soh M."/>
            <person name="Seedorf H."/>
        </authorList>
    </citation>
    <scope>NUCLEOTIDE SEQUENCE [LARGE SCALE GENOMIC DNA]</scope>
    <source>
        <strain evidence="6">H5</strain>
    </source>
</reference>
<dbReference type="InterPro" id="IPR049712">
    <property type="entry name" value="Poly_export"/>
</dbReference>
<feature type="domain" description="Polysaccharide export protein N-terminal" evidence="3">
    <location>
        <begin position="116"/>
        <end position="181"/>
    </location>
</feature>
<dbReference type="InterPro" id="IPR019554">
    <property type="entry name" value="Soluble_ligand-bd"/>
</dbReference>
<proteinExistence type="predicted"/>
<dbReference type="Pfam" id="PF10531">
    <property type="entry name" value="SLBB"/>
    <property type="match status" value="5"/>
</dbReference>
<dbReference type="Proteomes" id="UP000297149">
    <property type="component" value="Chromosome"/>
</dbReference>
<dbReference type="PANTHER" id="PTHR33619">
    <property type="entry name" value="POLYSACCHARIDE EXPORT PROTEIN GFCE-RELATED"/>
    <property type="match status" value="1"/>
</dbReference>
<evidence type="ECO:0000256" key="2">
    <source>
        <dbReference type="SAM" id="MobiDB-lite"/>
    </source>
</evidence>
<sequence>MTDDQVVQYVKAQMALGKSEQQIGHELVAKGVTPEQVKRLKAKYDAGTLETGDQPVTAGEGRSRAQRTTGETSVVFEDVIQNPEANEVEPASVSKIFGHNVFNSRNLTFEPNENVATPQDYRLGPGDEVVIDIWGVSEDHLRSTISPEGSIMIAQLGPIYLNGMTINQANDHIRSAFSSKYSGVDNEATDIAVTLGQMRTIQVNIMGEVSTPGTYRLSPFSTVFHALYNAGGINDIGSLRNVEVRRNGRKVADVDIYDFLFNGNQKGNIRLQEGDIIMVPPYTQLVNVTGNVKRPMFYELKPSETLGNAIEFAGGFSGDAYTEMVRVARQSGKEKELYNIAQAEYDSYRLNDGDIVTVGTILDRYSNQVELRGAAMRPGLFSLGSGISTIRDLIRSADGLAEDAYTSRAMLYREAPDLTLVAESVDLGAILNGTAPDVTLKRNDVLIISSVREIFDRGGFSIRGSVANPGTYPYAENTSIEDLILTAGGLLEGASYAKVDVSRRIVDPMSVTSDAQIARTYTFSLKDGLLLGDDNEFVLQPYDIVEVRRSPNYVPQQFIEIAGEVTFAGGYVLQERNERISSFIKRAGGLTPEAYVRGANLMRKMTEEEKAARDETLRLARGSAGEDSISIGKLQVSDYYSVGIDLEKALANPGSDDDIVLRADDRLFVPGQISTVKISGDVMVPNTVTYKPGLKIKDYINLAGGYGDRANKKRAFIVYMNGMVARAKKNTPIEPGCQIIIPSKPDKQAFDWTKALAIASTLGSLGTMSAAVATMFK</sequence>
<evidence type="ECO:0000313" key="5">
    <source>
        <dbReference type="EMBL" id="QCD43664.1"/>
    </source>
</evidence>
<feature type="domain" description="Soluble ligand binding" evidence="4">
    <location>
        <begin position="559"/>
        <end position="608"/>
    </location>
</feature>